<feature type="compositionally biased region" description="Basic and acidic residues" evidence="4">
    <location>
        <begin position="15"/>
        <end position="24"/>
    </location>
</feature>
<dbReference type="EMBL" id="KC741155">
    <property type="protein sequence ID" value="AGM32979.1"/>
    <property type="molecule type" value="mRNA"/>
</dbReference>
<dbReference type="CDD" id="cd22965">
    <property type="entry name" value="DD_DPY30_SDC1"/>
    <property type="match status" value="1"/>
</dbReference>
<comment type="subcellular location">
    <subcellularLocation>
        <location evidence="1">Nucleus</location>
    </subcellularLocation>
</comment>
<evidence type="ECO:0000256" key="3">
    <source>
        <dbReference type="ARBA" id="ARBA00023242"/>
    </source>
</evidence>
<dbReference type="GO" id="GO:0005634">
    <property type="term" value="C:nucleus"/>
    <property type="evidence" value="ECO:0007669"/>
    <property type="project" value="UniProtKB-SubCell"/>
</dbReference>
<keyword evidence="3" id="KW-0539">Nucleus</keyword>
<dbReference type="InterPro" id="IPR007858">
    <property type="entry name" value="Dpy-30_motif"/>
</dbReference>
<feature type="compositionally biased region" description="Basic and acidic residues" evidence="4">
    <location>
        <begin position="83"/>
        <end position="98"/>
    </location>
</feature>
<evidence type="ECO:0000313" key="5">
    <source>
        <dbReference type="EMBL" id="AGM32979.1"/>
    </source>
</evidence>
<accession>R4ULD0</accession>
<dbReference type="Gene3D" id="1.20.890.10">
    <property type="entry name" value="cAMP-dependent protein kinase regulatory subunit, dimerization-anchoring domain"/>
    <property type="match status" value="1"/>
</dbReference>
<sequence>MESKPAEEQMEVEDEKPSTEELKANETNTTESSAPNNADPSSTSQEAVENESTTTAVAAPAETKPVINAGGDSSAPSAPVNETKGKSETKDKKQKVDLSKAPVRQYLDTTVVPVLLGALSALARERPQNPIEYLGNYLLEKSKELPTD</sequence>
<protein>
    <submittedName>
        <fullName evidence="5">Dpy-30 protein</fullName>
    </submittedName>
</protein>
<organism evidence="5">
    <name type="scientific">Coptotermes formosanus</name>
    <name type="common">Formosan subterranean termite</name>
    <dbReference type="NCBI Taxonomy" id="36987"/>
    <lineage>
        <taxon>Eukaryota</taxon>
        <taxon>Metazoa</taxon>
        <taxon>Ecdysozoa</taxon>
        <taxon>Arthropoda</taxon>
        <taxon>Hexapoda</taxon>
        <taxon>Insecta</taxon>
        <taxon>Pterygota</taxon>
        <taxon>Neoptera</taxon>
        <taxon>Polyneoptera</taxon>
        <taxon>Dictyoptera</taxon>
        <taxon>Blattodea</taxon>
        <taxon>Blattoidea</taxon>
        <taxon>Termitoidae</taxon>
        <taxon>Rhinotermitidae</taxon>
        <taxon>Coptotermes</taxon>
    </lineage>
</organism>
<evidence type="ECO:0000256" key="1">
    <source>
        <dbReference type="ARBA" id="ARBA00004123"/>
    </source>
</evidence>
<name>R4ULD0_COPFO</name>
<evidence type="ECO:0000256" key="2">
    <source>
        <dbReference type="ARBA" id="ARBA00010849"/>
    </source>
</evidence>
<dbReference type="Pfam" id="PF05186">
    <property type="entry name" value="Dpy-30"/>
    <property type="match status" value="1"/>
</dbReference>
<dbReference type="AlphaFoldDB" id="R4ULD0"/>
<reference evidence="5" key="1">
    <citation type="submission" date="2013-03" db="EMBL/GenBank/DDBJ databases">
        <title>Immune-Related transcriptome of Coptotermes formosanus Shiraki workers: the defense mechanism.</title>
        <authorList>
            <person name="Hussain A."/>
            <person name="Li Y.F."/>
            <person name="Wen S.Y."/>
        </authorList>
    </citation>
    <scope>NUCLEOTIDE SEQUENCE</scope>
</reference>
<evidence type="ECO:0000256" key="4">
    <source>
        <dbReference type="SAM" id="MobiDB-lite"/>
    </source>
</evidence>
<dbReference type="InterPro" id="IPR049629">
    <property type="entry name" value="DPY30_SDC1_DD"/>
</dbReference>
<feature type="region of interest" description="Disordered" evidence="4">
    <location>
        <begin position="1"/>
        <end position="101"/>
    </location>
</feature>
<feature type="compositionally biased region" description="Polar residues" evidence="4">
    <location>
        <begin position="25"/>
        <end position="56"/>
    </location>
</feature>
<proteinExistence type="evidence at transcript level"/>
<comment type="similarity">
    <text evidence="2">Belongs to the dpy-30 family.</text>
</comment>